<name>A0A2V3ZTM2_9BACT</name>
<dbReference type="SUPFAM" id="SSF47413">
    <property type="entry name" value="lambda repressor-like DNA-binding domains"/>
    <property type="match status" value="1"/>
</dbReference>
<evidence type="ECO:0000313" key="4">
    <source>
        <dbReference type="Proteomes" id="UP000248079"/>
    </source>
</evidence>
<dbReference type="Gene3D" id="1.10.260.40">
    <property type="entry name" value="lambda repressor-like DNA-binding domains"/>
    <property type="match status" value="1"/>
</dbReference>
<dbReference type="CDD" id="cd00093">
    <property type="entry name" value="HTH_XRE"/>
    <property type="match status" value="1"/>
</dbReference>
<reference evidence="3 4" key="1">
    <citation type="submission" date="2018-05" db="EMBL/GenBank/DDBJ databases">
        <title>Marinifilum breve JC075T sp. nov., a marine bacterium isolated from Yongle Blue Hole in the South China Sea.</title>
        <authorList>
            <person name="Fu T."/>
        </authorList>
    </citation>
    <scope>NUCLEOTIDE SEQUENCE [LARGE SCALE GENOMIC DNA]</scope>
    <source>
        <strain evidence="3 4">JC075</strain>
    </source>
</reference>
<accession>A0A2V3ZTM2</accession>
<dbReference type="InterPro" id="IPR049639">
    <property type="entry name" value="RstR"/>
</dbReference>
<protein>
    <recommendedName>
        <fullName evidence="2">HTH cro/C1-type domain-containing protein</fullName>
    </recommendedName>
</protein>
<keyword evidence="4" id="KW-1185">Reference proteome</keyword>
<evidence type="ECO:0000259" key="2">
    <source>
        <dbReference type="PROSITE" id="PS50943"/>
    </source>
</evidence>
<dbReference type="SMART" id="SM00530">
    <property type="entry name" value="HTH_XRE"/>
    <property type="match status" value="1"/>
</dbReference>
<keyword evidence="1" id="KW-0238">DNA-binding</keyword>
<feature type="domain" description="HTH cro/C1-type" evidence="2">
    <location>
        <begin position="45"/>
        <end position="97"/>
    </location>
</feature>
<dbReference type="NCBIfam" id="NF041951">
    <property type="entry name" value="phage_RstR"/>
    <property type="match status" value="1"/>
</dbReference>
<dbReference type="InterPro" id="IPR010982">
    <property type="entry name" value="Lambda_DNA-bd_dom_sf"/>
</dbReference>
<dbReference type="PANTHER" id="PTHR46558">
    <property type="entry name" value="TRACRIPTIONAL REGULATORY PROTEIN-RELATED-RELATED"/>
    <property type="match status" value="1"/>
</dbReference>
<evidence type="ECO:0000256" key="1">
    <source>
        <dbReference type="ARBA" id="ARBA00023125"/>
    </source>
</evidence>
<dbReference type="RefSeq" id="WP_110363963.1">
    <property type="nucleotide sequence ID" value="NZ_QFLI01000017.1"/>
</dbReference>
<gene>
    <name evidence="3" type="ORF">DF185_22560</name>
</gene>
<comment type="caution">
    <text evidence="3">The sequence shown here is derived from an EMBL/GenBank/DDBJ whole genome shotgun (WGS) entry which is preliminary data.</text>
</comment>
<dbReference type="GO" id="GO:0003677">
    <property type="term" value="F:DNA binding"/>
    <property type="evidence" value="ECO:0007669"/>
    <property type="project" value="UniProtKB-KW"/>
</dbReference>
<sequence length="144" mass="16641">MNEKTHSHFKCKWVIFYFLIFCCAESESQTRTSGLHKLALSGGTELRKQKGWSQSELAKQIQVSREIVGRYERGDAVPSIDIAKRMADVFEVSLDYLVGTSEKLINKEMLKRIEEVDKMKPEEKKMVYAFLDAFITKTKLQTLL</sequence>
<dbReference type="AlphaFoldDB" id="A0A2V3ZTM2"/>
<evidence type="ECO:0000313" key="3">
    <source>
        <dbReference type="EMBL" id="PXX95164.1"/>
    </source>
</evidence>
<dbReference type="EMBL" id="QFLI01000017">
    <property type="protein sequence ID" value="PXX95164.1"/>
    <property type="molecule type" value="Genomic_DNA"/>
</dbReference>
<dbReference type="InterPro" id="IPR001387">
    <property type="entry name" value="Cro/C1-type_HTH"/>
</dbReference>
<proteinExistence type="predicted"/>
<dbReference type="OrthoDB" id="881869at2"/>
<dbReference type="Pfam" id="PF01381">
    <property type="entry name" value="HTH_3"/>
    <property type="match status" value="1"/>
</dbReference>
<dbReference type="PANTHER" id="PTHR46558:SF11">
    <property type="entry name" value="HTH-TYPE TRANSCRIPTIONAL REGULATOR XRE"/>
    <property type="match status" value="1"/>
</dbReference>
<organism evidence="3 4">
    <name type="scientific">Marinifilum breve</name>
    <dbReference type="NCBI Taxonomy" id="2184082"/>
    <lineage>
        <taxon>Bacteria</taxon>
        <taxon>Pseudomonadati</taxon>
        <taxon>Bacteroidota</taxon>
        <taxon>Bacteroidia</taxon>
        <taxon>Marinilabiliales</taxon>
        <taxon>Marinifilaceae</taxon>
    </lineage>
</organism>
<dbReference type="PROSITE" id="PS50943">
    <property type="entry name" value="HTH_CROC1"/>
    <property type="match status" value="1"/>
</dbReference>
<dbReference type="Proteomes" id="UP000248079">
    <property type="component" value="Unassembled WGS sequence"/>
</dbReference>